<organism evidence="10">
    <name type="scientific">Cryptococcus neoformans</name>
    <name type="common">Filobasidiella neoformans</name>
    <dbReference type="NCBI Taxonomy" id="5207"/>
    <lineage>
        <taxon>Eukaryota</taxon>
        <taxon>Fungi</taxon>
        <taxon>Dikarya</taxon>
        <taxon>Basidiomycota</taxon>
        <taxon>Agaricomycotina</taxon>
        <taxon>Tremellomycetes</taxon>
        <taxon>Tremellales</taxon>
        <taxon>Cryptococcaceae</taxon>
        <taxon>Cryptococcus</taxon>
        <taxon>Cryptococcus neoformans species complex</taxon>
    </lineage>
</organism>
<dbReference type="InterPro" id="IPR001789">
    <property type="entry name" value="Sig_transdc_resp-reg_receiver"/>
</dbReference>
<dbReference type="FunFam" id="3.40.50.2300:FF:000212">
    <property type="entry name" value="Stress response regulator/HFS transcription factor"/>
    <property type="match status" value="1"/>
</dbReference>
<dbReference type="Gene3D" id="3.40.50.2300">
    <property type="match status" value="1"/>
</dbReference>
<feature type="compositionally biased region" description="Polar residues" evidence="8">
    <location>
        <begin position="479"/>
        <end position="494"/>
    </location>
</feature>
<feature type="compositionally biased region" description="Polar residues" evidence="8">
    <location>
        <begin position="58"/>
        <end position="68"/>
    </location>
</feature>
<feature type="compositionally biased region" description="Polar residues" evidence="8">
    <location>
        <begin position="1"/>
        <end position="17"/>
    </location>
</feature>
<evidence type="ECO:0000256" key="4">
    <source>
        <dbReference type="ARBA" id="ARBA00023125"/>
    </source>
</evidence>
<evidence type="ECO:0000313" key="10">
    <source>
        <dbReference type="EMBL" id="AAV36564.1"/>
    </source>
</evidence>
<accession>Q5UB48</accession>
<dbReference type="GO" id="GO:0043565">
    <property type="term" value="F:sequence-specific DNA binding"/>
    <property type="evidence" value="ECO:0007669"/>
    <property type="project" value="InterPro"/>
</dbReference>
<feature type="compositionally biased region" description="Basic and acidic residues" evidence="8">
    <location>
        <begin position="186"/>
        <end position="197"/>
    </location>
</feature>
<dbReference type="PANTHER" id="PTHR45339:SF1">
    <property type="entry name" value="HYBRID SIGNAL TRANSDUCTION HISTIDINE KINASE J"/>
    <property type="match status" value="1"/>
</dbReference>
<feature type="region of interest" description="Disordered" evidence="8">
    <location>
        <begin position="637"/>
        <end position="695"/>
    </location>
</feature>
<dbReference type="PANTHER" id="PTHR45339">
    <property type="entry name" value="HYBRID SIGNAL TRANSDUCTION HISTIDINE KINASE J"/>
    <property type="match status" value="1"/>
</dbReference>
<evidence type="ECO:0000256" key="3">
    <source>
        <dbReference type="ARBA" id="ARBA00023012"/>
    </source>
</evidence>
<dbReference type="SMR" id="Q5UB48"/>
<protein>
    <submittedName>
        <fullName evidence="10">Skn7</fullName>
    </submittedName>
</protein>
<feature type="compositionally biased region" description="Low complexity" evidence="8">
    <location>
        <begin position="22"/>
        <end position="37"/>
    </location>
</feature>
<feature type="compositionally biased region" description="Low complexity" evidence="8">
    <location>
        <begin position="467"/>
        <end position="478"/>
    </location>
</feature>
<dbReference type="InterPro" id="IPR000232">
    <property type="entry name" value="HSF_DNA-bd"/>
</dbReference>
<dbReference type="EMBL" id="AY766114">
    <property type="protein sequence ID" value="AAV36564.1"/>
    <property type="molecule type" value="Genomic_DNA"/>
</dbReference>
<evidence type="ECO:0000256" key="6">
    <source>
        <dbReference type="PROSITE-ProRule" id="PRU00169"/>
    </source>
</evidence>
<name>Q5UB48_CRYNE</name>
<reference evidence="10" key="1">
    <citation type="journal article" date="2005" name="Infect. Immun.">
        <title>Identification and characterization of an SKN7 homologue in Cryptococcus neoformans.</title>
        <authorList>
            <person name="Wormley F.L. Jr"/>
            <person name="Heinrich G."/>
            <person name="Miller J.L."/>
            <person name="Perfect J.R."/>
            <person name="Cox G.M."/>
        </authorList>
    </citation>
    <scope>NUCLEOTIDE SEQUENCE</scope>
    <source>
        <strain evidence="10">H99</strain>
    </source>
</reference>
<gene>
    <name evidence="10" type="primary">SKN7</name>
</gene>
<feature type="region of interest" description="Disordered" evidence="8">
    <location>
        <begin position="1013"/>
        <end position="1040"/>
    </location>
</feature>
<dbReference type="SUPFAM" id="SSF52172">
    <property type="entry name" value="CheY-like"/>
    <property type="match status" value="1"/>
</dbReference>
<keyword evidence="5" id="KW-0539">Nucleus</keyword>
<evidence type="ECO:0000256" key="5">
    <source>
        <dbReference type="ARBA" id="ARBA00023242"/>
    </source>
</evidence>
<dbReference type="GO" id="GO:0003700">
    <property type="term" value="F:DNA-binding transcription factor activity"/>
    <property type="evidence" value="ECO:0007669"/>
    <property type="project" value="InterPro"/>
</dbReference>
<dbReference type="FunFam" id="1.10.10.10:FF:000935">
    <property type="entry name" value="Osomolarity two-component system, response regulator SKN7"/>
    <property type="match status" value="1"/>
</dbReference>
<dbReference type="InterPro" id="IPR011006">
    <property type="entry name" value="CheY-like_superfamily"/>
</dbReference>
<feature type="compositionally biased region" description="Polar residues" evidence="8">
    <location>
        <begin position="521"/>
        <end position="532"/>
    </location>
</feature>
<feature type="modified residue" description="4-aspartylphosphate" evidence="6">
    <location>
        <position position="752"/>
    </location>
</feature>
<dbReference type="Pfam" id="PF00072">
    <property type="entry name" value="Response_reg"/>
    <property type="match status" value="1"/>
</dbReference>
<evidence type="ECO:0000256" key="8">
    <source>
        <dbReference type="SAM" id="MobiDB-lite"/>
    </source>
</evidence>
<feature type="compositionally biased region" description="Polar residues" evidence="8">
    <location>
        <begin position="637"/>
        <end position="658"/>
    </location>
</feature>
<dbReference type="SMART" id="SM00415">
    <property type="entry name" value="HSF"/>
    <property type="match status" value="1"/>
</dbReference>
<feature type="coiled-coil region" evidence="7">
    <location>
        <begin position="349"/>
        <end position="376"/>
    </location>
</feature>
<feature type="region of interest" description="Disordered" evidence="8">
    <location>
        <begin position="1"/>
        <end position="206"/>
    </location>
</feature>
<dbReference type="InterPro" id="IPR036390">
    <property type="entry name" value="WH_DNA-bd_sf"/>
</dbReference>
<dbReference type="InterPro" id="IPR036388">
    <property type="entry name" value="WH-like_DNA-bd_sf"/>
</dbReference>
<dbReference type="AlphaFoldDB" id="Q5UB48"/>
<keyword evidence="2 6" id="KW-0597">Phosphoprotein</keyword>
<feature type="compositionally biased region" description="Polar residues" evidence="8">
    <location>
        <begin position="94"/>
        <end position="121"/>
    </location>
</feature>
<keyword evidence="3" id="KW-0902">Two-component regulatory system</keyword>
<dbReference type="Pfam" id="PF00447">
    <property type="entry name" value="HSF_DNA-bind"/>
    <property type="match status" value="1"/>
</dbReference>
<evidence type="ECO:0000256" key="2">
    <source>
        <dbReference type="ARBA" id="ARBA00022553"/>
    </source>
</evidence>
<sequence length="1040" mass="111874">MSRVPSGSQQPQYTQQPLYHPSSVHSQSASVQQTHQQYHPHAGQPMAFQGDPHAYSYDRQSQINTWQANPGAAGSMEYHSAVAGSSRGADPYQPYSQPHRSSPSQPVTAGRTQPASAQQYTPWAPVQASATTTPSSRGGGVKLEDLMSNDSRADGKSQPLSSIPLSVSASFDTRSQFSAGPQGASTEKEKDKERDKATQQQGPSEFIKKLYKMLEEEQAQYGSSRAKKGEKGKRGSVGWGANGTSFVVWDMNDFTTKILPQTFRHSNFSSFVRQLNKYGFSKIKHVDAGTGSIKENIWEFQHPNFQAGGKSDLESIKRKPVAPKKTNNQEGDENSPRYVGLSNEDQSRMHLMEDRINILEDALAKSRSEADEARMREMAMMGLVRDMIGHIAASESEAIGSPAATTGHSPRVLHLLKSLDNLARAYPPEMYHSNIARQPTTMPYTPAQPQSHQSFLNAAYNPAFSGSSVGGAAQAQASPHTDGTGSRGSLSGPSTGEIKPPASSSRLRAASNAGVVPPGSVNASVPVASQPSGNPPAGPVAHVEDPAEDVIEIPNQMQDMYGGESVSIAPLFVETPAWLTEGTTIPLTMYRKQSDGQALKAVYQAFAAGGKLPAGEGQDEDGNAIASGSSTSAAEIMAGSSQMGLQQSYDAGPSTSTGIPLPMDGSPSSESSSRKGKGKKSRGTSLKEQRESKLKPHWAQTPRILVVEDDIVYRTLSKKFLQKFGCETETVENAQGAVDKMNGTKYDLVLMDIFFGPNMDGRKATSLIRQFNNYTPIISMTSNAQPQDVDSYYQSGMNDILAKPFTKNHLFTILDKHLVHLRHAQLYERLIPLGVGVPPLSDQHVQEALAVSAATLQNTNGQLQLENGQTAEAQNEQQDSNGELELGIRNPLAGSGWSDEAYQLVLAQFLQTGVMPDITTISAVSSSPNPNGFDGTIGTSIVFGESSGFSRKRSIEAINDDNWDGQAQTPASAQAQVQAQTQNTIMQGDQQQGMSLQMPTNVGMGMDVNMGNMPESGMMNQDMSNDSDGRETKRARGMAG</sequence>
<feature type="compositionally biased region" description="Low complexity" evidence="8">
    <location>
        <begin position="502"/>
        <end position="513"/>
    </location>
</feature>
<dbReference type="PHI-base" id="PHI:450"/>
<evidence type="ECO:0000256" key="1">
    <source>
        <dbReference type="ARBA" id="ARBA00004123"/>
    </source>
</evidence>
<dbReference type="Gene3D" id="1.10.10.10">
    <property type="entry name" value="Winged helix-like DNA-binding domain superfamily/Winged helix DNA-binding domain"/>
    <property type="match status" value="1"/>
</dbReference>
<dbReference type="GO" id="GO:0000160">
    <property type="term" value="P:phosphorelay signal transduction system"/>
    <property type="evidence" value="ECO:0007669"/>
    <property type="project" value="UniProtKB-KW"/>
</dbReference>
<dbReference type="PROSITE" id="PS50110">
    <property type="entry name" value="RESPONSE_REGULATORY"/>
    <property type="match status" value="1"/>
</dbReference>
<evidence type="ECO:0000256" key="7">
    <source>
        <dbReference type="SAM" id="Coils"/>
    </source>
</evidence>
<feature type="compositionally biased region" description="Basic and acidic residues" evidence="8">
    <location>
        <begin position="685"/>
        <end position="694"/>
    </location>
</feature>
<proteinExistence type="predicted"/>
<keyword evidence="4" id="KW-0238">DNA-binding</keyword>
<dbReference type="GO" id="GO:0005634">
    <property type="term" value="C:nucleus"/>
    <property type="evidence" value="ECO:0007669"/>
    <property type="project" value="UniProtKB-SubCell"/>
</dbReference>
<comment type="subcellular location">
    <subcellularLocation>
        <location evidence="1">Nucleus</location>
    </subcellularLocation>
</comment>
<dbReference type="CDD" id="cd17546">
    <property type="entry name" value="REC_hyHK_CKI1_RcsC-like"/>
    <property type="match status" value="1"/>
</dbReference>
<keyword evidence="7" id="KW-0175">Coiled coil</keyword>
<dbReference type="SUPFAM" id="SSF46785">
    <property type="entry name" value="Winged helix' DNA-binding domain"/>
    <property type="match status" value="1"/>
</dbReference>
<feature type="domain" description="Response regulatory" evidence="9">
    <location>
        <begin position="703"/>
        <end position="818"/>
    </location>
</feature>
<dbReference type="SMART" id="SM00448">
    <property type="entry name" value="REC"/>
    <property type="match status" value="1"/>
</dbReference>
<feature type="compositionally biased region" description="Polar residues" evidence="8">
    <location>
        <begin position="158"/>
        <end position="185"/>
    </location>
</feature>
<feature type="region of interest" description="Disordered" evidence="8">
    <location>
        <begin position="467"/>
        <end position="540"/>
    </location>
</feature>
<evidence type="ECO:0000259" key="9">
    <source>
        <dbReference type="PROSITE" id="PS50110"/>
    </source>
</evidence>
<feature type="region of interest" description="Disordered" evidence="8">
    <location>
        <begin position="308"/>
        <end position="340"/>
    </location>
</feature>